<dbReference type="Proteomes" id="UP001321018">
    <property type="component" value="Unassembled WGS sequence"/>
</dbReference>
<keyword evidence="4" id="KW-1185">Reference proteome</keyword>
<proteinExistence type="predicted"/>
<feature type="compositionally biased region" description="Basic and acidic residues" evidence="1">
    <location>
        <begin position="220"/>
        <end position="238"/>
    </location>
</feature>
<feature type="compositionally biased region" description="Basic and acidic residues" evidence="1">
    <location>
        <begin position="40"/>
        <end position="69"/>
    </location>
</feature>
<feature type="compositionally biased region" description="Acidic residues" evidence="1">
    <location>
        <begin position="179"/>
        <end position="189"/>
    </location>
</feature>
<dbReference type="PROSITE" id="PS51318">
    <property type="entry name" value="TAT"/>
    <property type="match status" value="1"/>
</dbReference>
<dbReference type="EMBL" id="JAOPKA010000011">
    <property type="protein sequence ID" value="MCU4742897.1"/>
    <property type="molecule type" value="Genomic_DNA"/>
</dbReference>
<evidence type="ECO:0000313" key="3">
    <source>
        <dbReference type="EMBL" id="MCU4974773.1"/>
    </source>
</evidence>
<feature type="compositionally biased region" description="Acidic residues" evidence="1">
    <location>
        <begin position="70"/>
        <end position="79"/>
    </location>
</feature>
<organism evidence="2 5">
    <name type="scientific">Natronoglomus mannanivorans</name>
    <dbReference type="NCBI Taxonomy" id="2979990"/>
    <lineage>
        <taxon>Archaea</taxon>
        <taxon>Methanobacteriati</taxon>
        <taxon>Methanobacteriota</taxon>
        <taxon>Stenosarchaea group</taxon>
        <taxon>Halobacteria</taxon>
        <taxon>Halobacteriales</taxon>
        <taxon>Natrialbaceae</taxon>
        <taxon>Natronoglomus</taxon>
    </lineage>
</organism>
<feature type="region of interest" description="Disordered" evidence="1">
    <location>
        <begin position="32"/>
        <end position="82"/>
    </location>
</feature>
<reference evidence="2 4" key="1">
    <citation type="submission" date="2022-09" db="EMBL/GenBank/DDBJ databases">
        <title>Enrichment on poylsaccharides allowed isolation of novel metabolic and taxonomic groups of Haloarchaea.</title>
        <authorList>
            <person name="Sorokin D.Y."/>
            <person name="Elcheninov A.G."/>
            <person name="Khizhniak T.V."/>
            <person name="Kolganova T.V."/>
            <person name="Kublanov I.V."/>
        </authorList>
    </citation>
    <scope>NUCLEOTIDE SEQUENCE</scope>
    <source>
        <strain evidence="3 4">AArc-m2/3/4</strain>
        <strain evidence="2">AArc-xg1-1</strain>
    </source>
</reference>
<feature type="region of interest" description="Disordered" evidence="1">
    <location>
        <begin position="245"/>
        <end position="332"/>
    </location>
</feature>
<evidence type="ECO:0000256" key="1">
    <source>
        <dbReference type="SAM" id="MobiDB-lite"/>
    </source>
</evidence>
<feature type="region of interest" description="Disordered" evidence="1">
    <location>
        <begin position="219"/>
        <end position="238"/>
    </location>
</feature>
<name>A0AAP3E3B0_9EURY</name>
<gene>
    <name evidence="3" type="ORF">OB955_18800</name>
    <name evidence="2" type="ORF">OB960_16035</name>
</gene>
<evidence type="ECO:0000313" key="5">
    <source>
        <dbReference type="Proteomes" id="UP001321018"/>
    </source>
</evidence>
<feature type="compositionally biased region" description="Basic and acidic residues" evidence="1">
    <location>
        <begin position="320"/>
        <end position="332"/>
    </location>
</feature>
<dbReference type="RefSeq" id="WP_338004706.1">
    <property type="nucleotide sequence ID" value="NZ_JAOPKA010000011.1"/>
</dbReference>
<evidence type="ECO:0000313" key="4">
    <source>
        <dbReference type="Proteomes" id="UP001320972"/>
    </source>
</evidence>
<comment type="caution">
    <text evidence="2">The sequence shown here is derived from an EMBL/GenBank/DDBJ whole genome shotgun (WGS) entry which is preliminary data.</text>
</comment>
<protein>
    <submittedName>
        <fullName evidence="2">Uncharacterized protein</fullName>
    </submittedName>
</protein>
<dbReference type="EMBL" id="JAOPKB010000013">
    <property type="protein sequence ID" value="MCU4974773.1"/>
    <property type="molecule type" value="Genomic_DNA"/>
</dbReference>
<feature type="compositionally biased region" description="Acidic residues" evidence="1">
    <location>
        <begin position="124"/>
        <end position="171"/>
    </location>
</feature>
<dbReference type="AlphaFoldDB" id="A0AAP3E3B0"/>
<feature type="region of interest" description="Disordered" evidence="1">
    <location>
        <begin position="108"/>
        <end position="205"/>
    </location>
</feature>
<dbReference type="InterPro" id="IPR006311">
    <property type="entry name" value="TAT_signal"/>
</dbReference>
<dbReference type="Proteomes" id="UP001320972">
    <property type="component" value="Unassembled WGS sequence"/>
</dbReference>
<sequence length="402" mass="43464">MTERNSLSRRESLLGIGAAGTVLGGTALGISSVMAGDDDEKGKDNETDSEGKGDDSKTDQEKEEQKAKDEDEDDQEDTDGEKKGAFELALVCHRKGKATFRVHNDLSEAAKVSWSTDTAGQTDGDTDDNGDDGEADEDFDPDGETIEDGEEVDDDGDDNGDNGDTDTDNGDTDTNNGDTDTDDGYEDGDFSGKVTVPKKDSETFETDVVSKDTTVSLYYDGKKVATEDVDKDVCEKSTMADKIDLEVVCYRTRKGDDYDDNGDDGDTDDNGDDEGEADEDFDPDGETIEDGEEVDDDDDDDNGDNGDTDTDNGDVDNGDDDTKTREAKFRVHNGNKKEVKVNWMVNGDGQGGKLYLDGKESECFWVTAHDGPKTTVTITHEDKEVDTKKADADACSDDCDDT</sequence>
<feature type="compositionally biased region" description="Acidic residues" evidence="1">
    <location>
        <begin position="257"/>
        <end position="319"/>
    </location>
</feature>
<accession>A0AAP3E3B0</accession>
<evidence type="ECO:0000313" key="2">
    <source>
        <dbReference type="EMBL" id="MCU4742897.1"/>
    </source>
</evidence>